<feature type="region of interest" description="Disordered" evidence="1">
    <location>
        <begin position="18"/>
        <end position="52"/>
    </location>
</feature>
<dbReference type="AlphaFoldDB" id="A0A0R3S7I5"/>
<evidence type="ECO:0000313" key="2">
    <source>
        <dbReference type="Proteomes" id="UP000050640"/>
    </source>
</evidence>
<keyword evidence="2" id="KW-1185">Reference proteome</keyword>
<proteinExistence type="predicted"/>
<protein>
    <submittedName>
        <fullName evidence="3">PDZ domain-containing protein</fullName>
    </submittedName>
</protein>
<accession>A0A0R3S7I5</accession>
<dbReference type="Proteomes" id="UP000050640">
    <property type="component" value="Unplaced"/>
</dbReference>
<organism evidence="2 3">
    <name type="scientific">Elaeophora elaphi</name>
    <dbReference type="NCBI Taxonomy" id="1147741"/>
    <lineage>
        <taxon>Eukaryota</taxon>
        <taxon>Metazoa</taxon>
        <taxon>Ecdysozoa</taxon>
        <taxon>Nematoda</taxon>
        <taxon>Chromadorea</taxon>
        <taxon>Rhabditida</taxon>
        <taxon>Spirurina</taxon>
        <taxon>Spiruromorpha</taxon>
        <taxon>Filarioidea</taxon>
        <taxon>Onchocercidae</taxon>
        <taxon>Elaeophora</taxon>
    </lineage>
</organism>
<evidence type="ECO:0000313" key="3">
    <source>
        <dbReference type="WBParaSite" id="EEL_0001075701-mRNA-1"/>
    </source>
</evidence>
<feature type="compositionally biased region" description="Polar residues" evidence="1">
    <location>
        <begin position="18"/>
        <end position="34"/>
    </location>
</feature>
<reference evidence="3" key="1">
    <citation type="submission" date="2017-02" db="UniProtKB">
        <authorList>
            <consortium name="WormBaseParasite"/>
        </authorList>
    </citation>
    <scope>IDENTIFICATION</scope>
</reference>
<sequence length="182" mass="20490">MKYEDNLLSDVGEEIACTSSKGAKGQKTSNNAKAASSDRRPASHSRRKQDLSTIRENSDEIMIVRYSSDEASLSNDLSEIPVCFTEKQRDLFLSLIRPASSLNDDASNAHTRMQCGDIIANISVRGRHSMSHLRIIHLHRSFIMYLFLYSDIQIHLSHRHCDKLHFASRSCVLPGNVLLCCI</sequence>
<dbReference type="WBParaSite" id="EEL_0001075701-mRNA-1">
    <property type="protein sequence ID" value="EEL_0001075701-mRNA-1"/>
    <property type="gene ID" value="EEL_0001075701"/>
</dbReference>
<name>A0A0R3S7I5_9BILA</name>
<dbReference type="STRING" id="1147741.A0A0R3S7I5"/>
<evidence type="ECO:0000256" key="1">
    <source>
        <dbReference type="SAM" id="MobiDB-lite"/>
    </source>
</evidence>